<dbReference type="InterPro" id="IPR009003">
    <property type="entry name" value="Peptidase_S1_PA"/>
</dbReference>
<accession>A0A4R9KDC6</accession>
<dbReference type="EMBL" id="RQGF01000002">
    <property type="protein sequence ID" value="TGL65952.1"/>
    <property type="molecule type" value="Genomic_DNA"/>
</dbReference>
<comment type="caution">
    <text evidence="1">The sequence shown here is derived from an EMBL/GenBank/DDBJ whole genome shotgun (WGS) entry which is preliminary data.</text>
</comment>
<evidence type="ECO:0000313" key="1">
    <source>
        <dbReference type="EMBL" id="TGL65952.1"/>
    </source>
</evidence>
<name>A0A4R9KDC6_9LEPT</name>
<keyword evidence="2" id="KW-1185">Reference proteome</keyword>
<proteinExistence type="predicted"/>
<organism evidence="1 2">
    <name type="scientific">Leptospira sarikeiensis</name>
    <dbReference type="NCBI Taxonomy" id="2484943"/>
    <lineage>
        <taxon>Bacteria</taxon>
        <taxon>Pseudomonadati</taxon>
        <taxon>Spirochaetota</taxon>
        <taxon>Spirochaetia</taxon>
        <taxon>Leptospirales</taxon>
        <taxon>Leptospiraceae</taxon>
        <taxon>Leptospira</taxon>
    </lineage>
</organism>
<gene>
    <name evidence="1" type="ORF">EHQ64_00055</name>
</gene>
<evidence type="ECO:0008006" key="3">
    <source>
        <dbReference type="Google" id="ProtNLM"/>
    </source>
</evidence>
<evidence type="ECO:0000313" key="2">
    <source>
        <dbReference type="Proteomes" id="UP000297762"/>
    </source>
</evidence>
<reference evidence="1" key="1">
    <citation type="journal article" date="2019" name="PLoS Negl. Trop. Dis.">
        <title>Revisiting the worldwide diversity of Leptospira species in the environment.</title>
        <authorList>
            <person name="Vincent A.T."/>
            <person name="Schiettekatte O."/>
            <person name="Bourhy P."/>
            <person name="Veyrier F.J."/>
            <person name="Picardeau M."/>
        </authorList>
    </citation>
    <scope>NUCLEOTIDE SEQUENCE [LARGE SCALE GENOMIC DNA]</scope>
    <source>
        <strain evidence="1">201702455</strain>
    </source>
</reference>
<dbReference type="OrthoDB" id="1247050at2"/>
<dbReference type="Proteomes" id="UP000297762">
    <property type="component" value="Unassembled WGS sequence"/>
</dbReference>
<protein>
    <recommendedName>
        <fullName evidence="3">Serine protease</fullName>
    </recommendedName>
</protein>
<sequence>MEKIELSSVISFIERSVIPIISLPIHEQRAGTIGTGSIFQLNDRYFLISASHIFDDFEKFSDLVGIPTANLNGVVYNFGECNFYRISDKNLREKYDIIIIELSAEFAEKVSVHYNILTERNLSYKVNFENELLVVGYPYNLSHDSANEKKIYADHFRLSTYLRIPIGTEGIEFDPKAHFLLNYKNISNEEPALLGLRGVSGSPIWSYDSATAGIWTPEKNLKIVGLALAVKTNEYIRGVYWKYAAELFKDIDTEIYNLFKGDSNSC</sequence>
<dbReference type="SUPFAM" id="SSF50494">
    <property type="entry name" value="Trypsin-like serine proteases"/>
    <property type="match status" value="1"/>
</dbReference>
<dbReference type="RefSeq" id="WP_135647361.1">
    <property type="nucleotide sequence ID" value="NZ_RQGF01000002.1"/>
</dbReference>
<dbReference type="AlphaFoldDB" id="A0A4R9KDC6"/>